<dbReference type="AlphaFoldDB" id="A0A409VFX8"/>
<dbReference type="OrthoDB" id="10036721at2759"/>
<protein>
    <recommendedName>
        <fullName evidence="4">PA14 domain-containing protein</fullName>
    </recommendedName>
</protein>
<dbReference type="STRING" id="181874.A0A409VFX8"/>
<sequence length="415" mass="44827">MFYKGLLLGLVAACATQVLGIDFSASNYIWTNEGNPGPGGNMPVGTRAFRRAAYAPRGKRTRSADILISADNAYELYVNEVKIGTGSNFHTAQLYHVPLTKGCNVFAVNATNTATVPNPAGLVATIKVRYTDGSTETIVTDQTWRAFTRVPENFEDEDFFDGNWPFATVENSFAARPAYWANVVLPADAPLNNQAGLNQYSQQANMFYKGILSPSIQLPCNPDFIYGGLLIGLIATCATQVLGIDFSASNYIWTNEGNPGPGGDMPVGTRAFRRTTYGPPGKRIFSADILITADNGYELYVNEVKIGTGNDFHSAQLYHVPLTKSCNVFAVKASNAGVVPNPAGLIATIKIRYRDGSNETIVTDQSWRAFTSVPQGFEAEEFVDGSWPFATIESSFAGRPAYWGNVALPADAPSS</sequence>
<feature type="signal peptide" evidence="1">
    <location>
        <begin position="1"/>
        <end position="20"/>
    </location>
</feature>
<reference evidence="2 3" key="1">
    <citation type="journal article" date="2018" name="Evol. Lett.">
        <title>Horizontal gene cluster transfer increased hallucinogenic mushroom diversity.</title>
        <authorList>
            <person name="Reynolds H.T."/>
            <person name="Vijayakumar V."/>
            <person name="Gluck-Thaler E."/>
            <person name="Korotkin H.B."/>
            <person name="Matheny P.B."/>
            <person name="Slot J.C."/>
        </authorList>
    </citation>
    <scope>NUCLEOTIDE SEQUENCE [LARGE SCALE GENOMIC DNA]</scope>
    <source>
        <strain evidence="2 3">2629</strain>
    </source>
</reference>
<evidence type="ECO:0000313" key="3">
    <source>
        <dbReference type="Proteomes" id="UP000284842"/>
    </source>
</evidence>
<dbReference type="InParanoid" id="A0A409VFX8"/>
<accession>A0A409VFX8</accession>
<gene>
    <name evidence="2" type="ORF">CVT24_011026</name>
</gene>
<evidence type="ECO:0008006" key="4">
    <source>
        <dbReference type="Google" id="ProtNLM"/>
    </source>
</evidence>
<organism evidence="2 3">
    <name type="scientific">Panaeolus cyanescens</name>
    <dbReference type="NCBI Taxonomy" id="181874"/>
    <lineage>
        <taxon>Eukaryota</taxon>
        <taxon>Fungi</taxon>
        <taxon>Dikarya</taxon>
        <taxon>Basidiomycota</taxon>
        <taxon>Agaricomycotina</taxon>
        <taxon>Agaricomycetes</taxon>
        <taxon>Agaricomycetidae</taxon>
        <taxon>Agaricales</taxon>
        <taxon>Agaricineae</taxon>
        <taxon>Galeropsidaceae</taxon>
        <taxon>Panaeolus</taxon>
    </lineage>
</organism>
<keyword evidence="1" id="KW-0732">Signal</keyword>
<evidence type="ECO:0000313" key="2">
    <source>
        <dbReference type="EMBL" id="PPQ65163.1"/>
    </source>
</evidence>
<evidence type="ECO:0000256" key="1">
    <source>
        <dbReference type="SAM" id="SignalP"/>
    </source>
</evidence>
<dbReference type="EMBL" id="NHTK01006072">
    <property type="protein sequence ID" value="PPQ65163.1"/>
    <property type="molecule type" value="Genomic_DNA"/>
</dbReference>
<comment type="caution">
    <text evidence="2">The sequence shown here is derived from an EMBL/GenBank/DDBJ whole genome shotgun (WGS) entry which is preliminary data.</text>
</comment>
<keyword evidence="3" id="KW-1185">Reference proteome</keyword>
<dbReference type="Proteomes" id="UP000284842">
    <property type="component" value="Unassembled WGS sequence"/>
</dbReference>
<name>A0A409VFX8_9AGAR</name>
<proteinExistence type="predicted"/>
<feature type="chain" id="PRO_5019203520" description="PA14 domain-containing protein" evidence="1">
    <location>
        <begin position="21"/>
        <end position="415"/>
    </location>
</feature>
<dbReference type="Gene3D" id="2.60.120.260">
    <property type="entry name" value="Galactose-binding domain-like"/>
    <property type="match status" value="2"/>
</dbReference>